<name>A0A8J5WVC2_ZIZPA</name>
<gene>
    <name evidence="1" type="ORF">GUJ93_ZPchr0013g37764</name>
</gene>
<dbReference type="OrthoDB" id="1721239at2759"/>
<dbReference type="AlphaFoldDB" id="A0A8J5WVC2"/>
<accession>A0A8J5WVC2</accession>
<evidence type="ECO:0000313" key="2">
    <source>
        <dbReference type="Proteomes" id="UP000729402"/>
    </source>
</evidence>
<keyword evidence="2" id="KW-1185">Reference proteome</keyword>
<dbReference type="Proteomes" id="UP000729402">
    <property type="component" value="Unassembled WGS sequence"/>
</dbReference>
<reference evidence="1" key="1">
    <citation type="journal article" date="2021" name="bioRxiv">
        <title>Whole Genome Assembly and Annotation of Northern Wild Rice, Zizania palustris L., Supports a Whole Genome Duplication in the Zizania Genus.</title>
        <authorList>
            <person name="Haas M."/>
            <person name="Kono T."/>
            <person name="Macchietto M."/>
            <person name="Millas R."/>
            <person name="McGilp L."/>
            <person name="Shao M."/>
            <person name="Duquette J."/>
            <person name="Hirsch C.N."/>
            <person name="Kimball J."/>
        </authorList>
    </citation>
    <scope>NUCLEOTIDE SEQUENCE</scope>
    <source>
        <tissue evidence="1">Fresh leaf tissue</tissue>
    </source>
</reference>
<dbReference type="EMBL" id="JAAALK010000079">
    <property type="protein sequence ID" value="KAG8095949.1"/>
    <property type="molecule type" value="Genomic_DNA"/>
</dbReference>
<protein>
    <submittedName>
        <fullName evidence="1">Uncharacterized protein</fullName>
    </submittedName>
</protein>
<organism evidence="1 2">
    <name type="scientific">Zizania palustris</name>
    <name type="common">Northern wild rice</name>
    <dbReference type="NCBI Taxonomy" id="103762"/>
    <lineage>
        <taxon>Eukaryota</taxon>
        <taxon>Viridiplantae</taxon>
        <taxon>Streptophyta</taxon>
        <taxon>Embryophyta</taxon>
        <taxon>Tracheophyta</taxon>
        <taxon>Spermatophyta</taxon>
        <taxon>Magnoliopsida</taxon>
        <taxon>Liliopsida</taxon>
        <taxon>Poales</taxon>
        <taxon>Poaceae</taxon>
        <taxon>BOP clade</taxon>
        <taxon>Oryzoideae</taxon>
        <taxon>Oryzeae</taxon>
        <taxon>Zizaniinae</taxon>
        <taxon>Zizania</taxon>
    </lineage>
</organism>
<comment type="caution">
    <text evidence="1">The sequence shown here is derived from an EMBL/GenBank/DDBJ whole genome shotgun (WGS) entry which is preliminary data.</text>
</comment>
<reference evidence="1" key="2">
    <citation type="submission" date="2021-02" db="EMBL/GenBank/DDBJ databases">
        <authorList>
            <person name="Kimball J.A."/>
            <person name="Haas M.W."/>
            <person name="Macchietto M."/>
            <person name="Kono T."/>
            <person name="Duquette J."/>
            <person name="Shao M."/>
        </authorList>
    </citation>
    <scope>NUCLEOTIDE SEQUENCE</scope>
    <source>
        <tissue evidence="1">Fresh leaf tissue</tissue>
    </source>
</reference>
<evidence type="ECO:0000313" key="1">
    <source>
        <dbReference type="EMBL" id="KAG8095949.1"/>
    </source>
</evidence>
<sequence length="163" mass="18029">MLPEATVVSEACWRMAANGMLSAILTAEVLTILDYTGSEHNDEFYIDEAENVRTRTTNHSEDPNILTEVLGEQPKGTNGAQLHRADRNLHAHDSILCVAILKLIGRKFLLKRRQFNPSSVGCVLALPLNKKLLASSLQAEDGHYHDELVAVLLDLEEQVLCAI</sequence>
<proteinExistence type="predicted"/>